<evidence type="ECO:0000313" key="1">
    <source>
        <dbReference type="EMBL" id="KAK1569802.1"/>
    </source>
</evidence>
<reference evidence="1" key="1">
    <citation type="submission" date="2021-06" db="EMBL/GenBank/DDBJ databases">
        <title>Comparative genomics, transcriptomics and evolutionary studies reveal genomic signatures of adaptation to plant cell wall in hemibiotrophic fungi.</title>
        <authorList>
            <consortium name="DOE Joint Genome Institute"/>
            <person name="Baroncelli R."/>
            <person name="Diaz J.F."/>
            <person name="Benocci T."/>
            <person name="Peng M."/>
            <person name="Battaglia E."/>
            <person name="Haridas S."/>
            <person name="Andreopoulos W."/>
            <person name="Labutti K."/>
            <person name="Pangilinan J."/>
            <person name="Floch G.L."/>
            <person name="Makela M.R."/>
            <person name="Henrissat B."/>
            <person name="Grigoriev I.V."/>
            <person name="Crouch J.A."/>
            <person name="De Vries R.P."/>
            <person name="Sukno S.A."/>
            <person name="Thon M.R."/>
        </authorList>
    </citation>
    <scope>NUCLEOTIDE SEQUENCE</scope>
    <source>
        <strain evidence="1">CBS 125086</strain>
    </source>
</reference>
<evidence type="ECO:0000313" key="2">
    <source>
        <dbReference type="Proteomes" id="UP001230504"/>
    </source>
</evidence>
<dbReference type="RefSeq" id="XP_060408005.1">
    <property type="nucleotide sequence ID" value="XM_060560401.1"/>
</dbReference>
<gene>
    <name evidence="1" type="ORF">LY79DRAFT_584457</name>
</gene>
<accession>A0AAD8PM69</accession>
<dbReference type="GeneID" id="85444641"/>
<proteinExistence type="predicted"/>
<dbReference type="EMBL" id="JAHLJV010000122">
    <property type="protein sequence ID" value="KAK1569802.1"/>
    <property type="molecule type" value="Genomic_DNA"/>
</dbReference>
<keyword evidence="2" id="KW-1185">Reference proteome</keyword>
<protein>
    <submittedName>
        <fullName evidence="1">Uncharacterized protein</fullName>
    </submittedName>
</protein>
<name>A0AAD8PM69_9PEZI</name>
<organism evidence="1 2">
    <name type="scientific">Colletotrichum navitas</name>
    <dbReference type="NCBI Taxonomy" id="681940"/>
    <lineage>
        <taxon>Eukaryota</taxon>
        <taxon>Fungi</taxon>
        <taxon>Dikarya</taxon>
        <taxon>Ascomycota</taxon>
        <taxon>Pezizomycotina</taxon>
        <taxon>Sordariomycetes</taxon>
        <taxon>Hypocreomycetidae</taxon>
        <taxon>Glomerellales</taxon>
        <taxon>Glomerellaceae</taxon>
        <taxon>Colletotrichum</taxon>
        <taxon>Colletotrichum graminicola species complex</taxon>
    </lineage>
</organism>
<dbReference type="AlphaFoldDB" id="A0AAD8PM69"/>
<comment type="caution">
    <text evidence="1">The sequence shown here is derived from an EMBL/GenBank/DDBJ whole genome shotgun (WGS) entry which is preliminary data.</text>
</comment>
<dbReference type="Proteomes" id="UP001230504">
    <property type="component" value="Unassembled WGS sequence"/>
</dbReference>
<sequence>MVRAAVSPVDQAQAGDRRKRTFKEAGATFVLRSDQYRLSLRLPGRTVASICIGFFNKQAWEKKKADVVLPADLNSVAYVSSVILSKGIVRRGWALSLFSVKMMVYLGLIHRITAYAAYAAYATIVTASNLSADY</sequence>